<gene>
    <name evidence="7" type="ORF">TOLI1172_LOCUS5397</name>
</gene>
<dbReference type="PROSITE" id="PS01154">
    <property type="entry name" value="RNA_POL_L_13KD"/>
    <property type="match status" value="1"/>
</dbReference>
<dbReference type="PANTHER" id="PTHR13946:SF16">
    <property type="entry name" value="DNA-DIRECTED RNA POLYMERASE II SUBUNIT RPB11"/>
    <property type="match status" value="1"/>
</dbReference>
<organism evidence="7">
    <name type="scientific">Timspurckia oligopyrenoides</name>
    <dbReference type="NCBI Taxonomy" id="708627"/>
    <lineage>
        <taxon>Eukaryota</taxon>
        <taxon>Rhodophyta</taxon>
        <taxon>Bangiophyceae</taxon>
        <taxon>Porphyridiales</taxon>
        <taxon>Porphyridiaceae</taxon>
        <taxon>Timspurckia</taxon>
    </lineage>
</organism>
<dbReference type="GO" id="GO:0046983">
    <property type="term" value="F:protein dimerization activity"/>
    <property type="evidence" value="ECO:0007669"/>
    <property type="project" value="InterPro"/>
</dbReference>
<dbReference type="GO" id="GO:0006366">
    <property type="term" value="P:transcription by RNA polymerase II"/>
    <property type="evidence" value="ECO:0007669"/>
    <property type="project" value="InterPro"/>
</dbReference>
<evidence type="ECO:0000256" key="1">
    <source>
        <dbReference type="ARBA" id="ARBA00004123"/>
    </source>
</evidence>
<keyword evidence="3" id="KW-0804">Transcription</keyword>
<evidence type="ECO:0000259" key="6">
    <source>
        <dbReference type="Pfam" id="PF13656"/>
    </source>
</evidence>
<comment type="subcellular location">
    <subcellularLocation>
        <location evidence="1">Nucleus</location>
    </subcellularLocation>
</comment>
<protein>
    <recommendedName>
        <fullName evidence="6">DNA-directed RNA polymerase RBP11-like dimerisation domain-containing protein</fullName>
    </recommendedName>
</protein>
<evidence type="ECO:0000256" key="4">
    <source>
        <dbReference type="ARBA" id="ARBA00023242"/>
    </source>
</evidence>
<evidence type="ECO:0000256" key="2">
    <source>
        <dbReference type="ARBA" id="ARBA00022478"/>
    </source>
</evidence>
<evidence type="ECO:0000313" key="7">
    <source>
        <dbReference type="EMBL" id="CAD8821002.1"/>
    </source>
</evidence>
<evidence type="ECO:0000256" key="3">
    <source>
        <dbReference type="ARBA" id="ARBA00023163"/>
    </source>
</evidence>
<proteinExistence type="inferred from homology"/>
<dbReference type="AlphaFoldDB" id="A0A7S1ESI9"/>
<dbReference type="HAMAP" id="MF_00261">
    <property type="entry name" value="RNApol_arch_Rpo11"/>
    <property type="match status" value="1"/>
</dbReference>
<dbReference type="Pfam" id="PF13656">
    <property type="entry name" value="RNA_pol_L_2"/>
    <property type="match status" value="1"/>
</dbReference>
<dbReference type="InterPro" id="IPR009025">
    <property type="entry name" value="RBP11-like_dimer"/>
</dbReference>
<feature type="domain" description="DNA-directed RNA polymerase RBP11-like dimerisation" evidence="6">
    <location>
        <begin position="32"/>
        <end position="109"/>
    </location>
</feature>
<comment type="similarity">
    <text evidence="5">Belongs to the archaeal Rpo11/eukaryotic RPB11/RPC19 RNA polymerase subunit family.</text>
</comment>
<dbReference type="PANTHER" id="PTHR13946">
    <property type="entry name" value="DNA-DIRECTED RNA POLYMERASE I,II,III"/>
    <property type="match status" value="1"/>
</dbReference>
<dbReference type="Gene3D" id="3.30.1360.10">
    <property type="entry name" value="RNA polymerase, RBP11-like subunit"/>
    <property type="match status" value="1"/>
</dbReference>
<dbReference type="SUPFAM" id="SSF55257">
    <property type="entry name" value="RBP11-like subunits of RNA polymerase"/>
    <property type="match status" value="1"/>
</dbReference>
<keyword evidence="4" id="KW-0539">Nucleus</keyword>
<evidence type="ECO:0000256" key="5">
    <source>
        <dbReference type="ARBA" id="ARBA00025751"/>
    </source>
</evidence>
<dbReference type="InterPro" id="IPR037685">
    <property type="entry name" value="RBP11"/>
</dbReference>
<dbReference type="InterPro" id="IPR036603">
    <property type="entry name" value="RBP11-like"/>
</dbReference>
<sequence length="125" mass="14402">MANAPDRHEAVVLPDGVKKIQYIKEIQTPNTASFKIEREDHTIGNLLRMQLLRDRDVIFAGYRQPHPLQHHIIVRVQTKFTGNPQVDTDPAQALRQAMDDLNSEFTLLSERLEFELQKQFIAPST</sequence>
<dbReference type="GO" id="GO:0003677">
    <property type="term" value="F:DNA binding"/>
    <property type="evidence" value="ECO:0007669"/>
    <property type="project" value="InterPro"/>
</dbReference>
<name>A0A7S1ESI9_9RHOD</name>
<dbReference type="InterPro" id="IPR022905">
    <property type="entry name" value="Rpo11-like"/>
</dbReference>
<dbReference type="InterPro" id="IPR008193">
    <property type="entry name" value="RNA_pol_Rpb11_13-16kDa_CS"/>
</dbReference>
<accession>A0A7S1ESI9</accession>
<dbReference type="GO" id="GO:0003899">
    <property type="term" value="F:DNA-directed RNA polymerase activity"/>
    <property type="evidence" value="ECO:0007669"/>
    <property type="project" value="InterPro"/>
</dbReference>
<reference evidence="7" key="1">
    <citation type="submission" date="2021-01" db="EMBL/GenBank/DDBJ databases">
        <authorList>
            <person name="Corre E."/>
            <person name="Pelletier E."/>
            <person name="Niang G."/>
            <person name="Scheremetjew M."/>
            <person name="Finn R."/>
            <person name="Kale V."/>
            <person name="Holt S."/>
            <person name="Cochrane G."/>
            <person name="Meng A."/>
            <person name="Brown T."/>
            <person name="Cohen L."/>
        </authorList>
    </citation>
    <scope>NUCLEOTIDE SEQUENCE</scope>
    <source>
        <strain evidence="7">CCMP3278</strain>
    </source>
</reference>
<dbReference type="CDD" id="cd06926">
    <property type="entry name" value="RNAP_II_RPB11"/>
    <property type="match status" value="1"/>
</dbReference>
<dbReference type="EMBL" id="HBFP01007510">
    <property type="protein sequence ID" value="CAD8821002.1"/>
    <property type="molecule type" value="Transcribed_RNA"/>
</dbReference>
<keyword evidence="2" id="KW-0240">DNA-directed RNA polymerase</keyword>
<dbReference type="GO" id="GO:0005665">
    <property type="term" value="C:RNA polymerase II, core complex"/>
    <property type="evidence" value="ECO:0007669"/>
    <property type="project" value="InterPro"/>
</dbReference>